<dbReference type="PANTHER" id="PTHR43639:SF1">
    <property type="entry name" value="SHORT-CHAIN DEHYDROGENASE_REDUCTASE FAMILY PROTEIN"/>
    <property type="match status" value="1"/>
</dbReference>
<dbReference type="EMBL" id="JBHUEE010000001">
    <property type="protein sequence ID" value="MFD1716708.1"/>
    <property type="molecule type" value="Genomic_DNA"/>
</dbReference>
<organism evidence="4 5">
    <name type="scientific">Georgenia deserti</name>
    <dbReference type="NCBI Taxonomy" id="2093781"/>
    <lineage>
        <taxon>Bacteria</taxon>
        <taxon>Bacillati</taxon>
        <taxon>Actinomycetota</taxon>
        <taxon>Actinomycetes</taxon>
        <taxon>Micrococcales</taxon>
        <taxon>Bogoriellaceae</taxon>
        <taxon>Georgenia</taxon>
    </lineage>
</organism>
<dbReference type="PANTHER" id="PTHR43639">
    <property type="entry name" value="OXIDOREDUCTASE, SHORT-CHAIN DEHYDROGENASE/REDUCTASE FAMILY (AFU_ORTHOLOGUE AFUA_5G02870)"/>
    <property type="match status" value="1"/>
</dbReference>
<gene>
    <name evidence="4" type="ORF">ACFSE6_02590</name>
</gene>
<keyword evidence="5" id="KW-1185">Reference proteome</keyword>
<dbReference type="PRINTS" id="PR00081">
    <property type="entry name" value="GDHRDH"/>
</dbReference>
<evidence type="ECO:0000256" key="1">
    <source>
        <dbReference type="ARBA" id="ARBA00006484"/>
    </source>
</evidence>
<dbReference type="GO" id="GO:0016491">
    <property type="term" value="F:oxidoreductase activity"/>
    <property type="evidence" value="ECO:0007669"/>
    <property type="project" value="UniProtKB-KW"/>
</dbReference>
<accession>A0ABW4KZV8</accession>
<dbReference type="Gene3D" id="3.40.50.720">
    <property type="entry name" value="NAD(P)-binding Rossmann-like Domain"/>
    <property type="match status" value="1"/>
</dbReference>
<evidence type="ECO:0000313" key="4">
    <source>
        <dbReference type="EMBL" id="MFD1716708.1"/>
    </source>
</evidence>
<evidence type="ECO:0000256" key="2">
    <source>
        <dbReference type="ARBA" id="ARBA00023002"/>
    </source>
</evidence>
<sequence length="264" mass="27385">MREVEPVAIVTGGARGIGRAVVERFVAGGHRVVLVDVDDAAATEAAEAAEASGPAVRAVAADLADDAQRARIVPETVDAFGRVDVVVNNAASLGERRPLIELADADIRRVIETNLVATTALSRDAAVHLPRGGAVINIASIQELMPLATHAAYVATKGGISALTRALAVELGPRGVRVNAVRPGVIATPSMAMSRRELGLGEALEEETSPTLLRRSGRPQDVAEAVWFLASEAAGFITGTSLTVDGGRSISRRPDPLEQEAADA</sequence>
<proteinExistence type="inferred from homology"/>
<reference evidence="5" key="1">
    <citation type="journal article" date="2019" name="Int. J. Syst. Evol. Microbiol.">
        <title>The Global Catalogue of Microorganisms (GCM) 10K type strain sequencing project: providing services to taxonomists for standard genome sequencing and annotation.</title>
        <authorList>
            <consortium name="The Broad Institute Genomics Platform"/>
            <consortium name="The Broad Institute Genome Sequencing Center for Infectious Disease"/>
            <person name="Wu L."/>
            <person name="Ma J."/>
        </authorList>
    </citation>
    <scope>NUCLEOTIDE SEQUENCE [LARGE SCALE GENOMIC DNA]</scope>
    <source>
        <strain evidence="5">JCM 17130</strain>
    </source>
</reference>
<dbReference type="Proteomes" id="UP001597277">
    <property type="component" value="Unassembled WGS sequence"/>
</dbReference>
<dbReference type="SUPFAM" id="SSF51735">
    <property type="entry name" value="NAD(P)-binding Rossmann-fold domains"/>
    <property type="match status" value="1"/>
</dbReference>
<dbReference type="Pfam" id="PF13561">
    <property type="entry name" value="adh_short_C2"/>
    <property type="match status" value="1"/>
</dbReference>
<dbReference type="CDD" id="cd05233">
    <property type="entry name" value="SDR_c"/>
    <property type="match status" value="1"/>
</dbReference>
<feature type="domain" description="Ketoreductase" evidence="3">
    <location>
        <begin position="6"/>
        <end position="189"/>
    </location>
</feature>
<name>A0ABW4KZV8_9MICO</name>
<comment type="caution">
    <text evidence="4">The sequence shown here is derived from an EMBL/GenBank/DDBJ whole genome shotgun (WGS) entry which is preliminary data.</text>
</comment>
<dbReference type="InterPro" id="IPR057326">
    <property type="entry name" value="KR_dom"/>
</dbReference>
<evidence type="ECO:0000259" key="3">
    <source>
        <dbReference type="SMART" id="SM00822"/>
    </source>
</evidence>
<dbReference type="InterPro" id="IPR020904">
    <property type="entry name" value="Sc_DH/Rdtase_CS"/>
</dbReference>
<dbReference type="RefSeq" id="WP_388002134.1">
    <property type="nucleotide sequence ID" value="NZ_JBHUEE010000001.1"/>
</dbReference>
<evidence type="ECO:0000313" key="5">
    <source>
        <dbReference type="Proteomes" id="UP001597277"/>
    </source>
</evidence>
<dbReference type="InterPro" id="IPR036291">
    <property type="entry name" value="NAD(P)-bd_dom_sf"/>
</dbReference>
<dbReference type="InterPro" id="IPR002347">
    <property type="entry name" value="SDR_fam"/>
</dbReference>
<dbReference type="PROSITE" id="PS00061">
    <property type="entry name" value="ADH_SHORT"/>
    <property type="match status" value="1"/>
</dbReference>
<dbReference type="PRINTS" id="PR00080">
    <property type="entry name" value="SDRFAMILY"/>
</dbReference>
<comment type="similarity">
    <text evidence="1">Belongs to the short-chain dehydrogenases/reductases (SDR) family.</text>
</comment>
<dbReference type="SMART" id="SM00822">
    <property type="entry name" value="PKS_KR"/>
    <property type="match status" value="1"/>
</dbReference>
<keyword evidence="2 4" id="KW-0560">Oxidoreductase</keyword>
<protein>
    <submittedName>
        <fullName evidence="4">SDR family NAD(P)-dependent oxidoreductase</fullName>
        <ecNumber evidence="4">1.1.1.-</ecNumber>
    </submittedName>
</protein>
<dbReference type="EC" id="1.1.1.-" evidence="4"/>